<dbReference type="Pfam" id="PF12697">
    <property type="entry name" value="Abhydrolase_6"/>
    <property type="match status" value="1"/>
</dbReference>
<sequence>MLKRVYFAHGKESGPWGRKIQALARVAQAHGFMIESPDYSHTFDPQARVQQLLDLKPQADCLVLVGSSMGGYVSAQAAGQLRPNGLFLIAPAFYMPGYESEPQAHDGLIEAVHGWDDDVIPVEHSIRFARNHQARLHLIPGEHTLVEQLPLLERLFGLFLAEVEVATQQRLSASNSS</sequence>
<name>A0A3E0X1R8_9GAMM</name>
<dbReference type="EMBL" id="NFZW01000001">
    <property type="protein sequence ID" value="RFA39609.1"/>
    <property type="molecule type" value="Genomic_DNA"/>
</dbReference>
<reference evidence="3" key="1">
    <citation type="submission" date="2017-05" db="EMBL/GenBank/DDBJ databases">
        <authorList>
            <person name="Sharma S."/>
            <person name="Sidhu C."/>
            <person name="Pinnaka A.K."/>
        </authorList>
    </citation>
    <scope>NUCLEOTIDE SEQUENCE [LARGE SCALE GENOMIC DNA]</scope>
    <source>
        <strain evidence="3">AK93</strain>
    </source>
</reference>
<keyword evidence="2" id="KW-0378">Hydrolase</keyword>
<dbReference type="SUPFAM" id="SSF53474">
    <property type="entry name" value="alpha/beta-Hydrolases"/>
    <property type="match status" value="1"/>
</dbReference>
<evidence type="ECO:0000313" key="2">
    <source>
        <dbReference type="EMBL" id="RFA39609.1"/>
    </source>
</evidence>
<dbReference type="InterPro" id="IPR029058">
    <property type="entry name" value="AB_hydrolase_fold"/>
</dbReference>
<organism evidence="2 3">
    <name type="scientific">Alkalilimnicola ehrlichii</name>
    <dbReference type="NCBI Taxonomy" id="351052"/>
    <lineage>
        <taxon>Bacteria</taxon>
        <taxon>Pseudomonadati</taxon>
        <taxon>Pseudomonadota</taxon>
        <taxon>Gammaproteobacteria</taxon>
        <taxon>Chromatiales</taxon>
        <taxon>Ectothiorhodospiraceae</taxon>
        <taxon>Alkalilimnicola</taxon>
    </lineage>
</organism>
<dbReference type="Gene3D" id="3.40.50.1820">
    <property type="entry name" value="alpha/beta hydrolase"/>
    <property type="match status" value="1"/>
</dbReference>
<accession>A0A3E0X1R8</accession>
<dbReference type="GO" id="GO:0016787">
    <property type="term" value="F:hydrolase activity"/>
    <property type="evidence" value="ECO:0007669"/>
    <property type="project" value="UniProtKB-KW"/>
</dbReference>
<dbReference type="AlphaFoldDB" id="A0A3E0X1R8"/>
<gene>
    <name evidence="2" type="ORF">CAL65_02350</name>
</gene>
<dbReference type="InterPro" id="IPR000073">
    <property type="entry name" value="AB_hydrolase_1"/>
</dbReference>
<comment type="caution">
    <text evidence="2">The sequence shown here is derived from an EMBL/GenBank/DDBJ whole genome shotgun (WGS) entry which is preliminary data.</text>
</comment>
<dbReference type="Proteomes" id="UP000256763">
    <property type="component" value="Unassembled WGS sequence"/>
</dbReference>
<feature type="domain" description="AB hydrolase-1" evidence="1">
    <location>
        <begin position="6"/>
        <end position="121"/>
    </location>
</feature>
<proteinExistence type="predicted"/>
<protein>
    <submittedName>
        <fullName evidence="2">Alpha/beta hydrolase</fullName>
    </submittedName>
</protein>
<dbReference type="RefSeq" id="WP_116300420.1">
    <property type="nucleotide sequence ID" value="NZ_NFZV01000001.1"/>
</dbReference>
<dbReference type="OrthoDB" id="264572at2"/>
<evidence type="ECO:0000313" key="3">
    <source>
        <dbReference type="Proteomes" id="UP000256763"/>
    </source>
</evidence>
<keyword evidence="3" id="KW-1185">Reference proteome</keyword>
<evidence type="ECO:0000259" key="1">
    <source>
        <dbReference type="Pfam" id="PF12697"/>
    </source>
</evidence>